<dbReference type="AlphaFoldDB" id="A0A9K3LNU1"/>
<feature type="transmembrane region" description="Helical" evidence="9">
    <location>
        <begin position="244"/>
        <end position="262"/>
    </location>
</feature>
<gene>
    <name evidence="11" type="ORF">IV203_037393</name>
</gene>
<evidence type="ECO:0000256" key="2">
    <source>
        <dbReference type="ARBA" id="ARBA00022475"/>
    </source>
</evidence>
<feature type="transmembrane region" description="Helical" evidence="9">
    <location>
        <begin position="65"/>
        <end position="90"/>
    </location>
</feature>
<evidence type="ECO:0000256" key="8">
    <source>
        <dbReference type="SAM" id="MobiDB-lite"/>
    </source>
</evidence>
<evidence type="ECO:0000256" key="3">
    <source>
        <dbReference type="ARBA" id="ARBA00022847"/>
    </source>
</evidence>
<comment type="similarity">
    <text evidence="7">Belongs to the sodium:solute symporter (SSF) (TC 2.A.21) family.</text>
</comment>
<keyword evidence="9" id="KW-1133">Transmembrane helix</keyword>
<reference evidence="11" key="2">
    <citation type="submission" date="2021-04" db="EMBL/GenBank/DDBJ databases">
        <authorList>
            <person name="Podell S."/>
        </authorList>
    </citation>
    <scope>NUCLEOTIDE SEQUENCE</scope>
    <source>
        <strain evidence="11">Hildebrandi</strain>
    </source>
</reference>
<keyword evidence="4" id="KW-0915">Sodium</keyword>
<evidence type="ECO:0000313" key="11">
    <source>
        <dbReference type="EMBL" id="KAG7364191.1"/>
    </source>
</evidence>
<feature type="transmembrane region" description="Helical" evidence="9">
    <location>
        <begin position="459"/>
        <end position="486"/>
    </location>
</feature>
<feature type="transmembrane region" description="Helical" evidence="9">
    <location>
        <begin position="351"/>
        <end position="372"/>
    </location>
</feature>
<evidence type="ECO:0000256" key="4">
    <source>
        <dbReference type="ARBA" id="ARBA00023053"/>
    </source>
</evidence>
<feature type="transmembrane region" description="Helical" evidence="9">
    <location>
        <begin position="218"/>
        <end position="237"/>
    </location>
</feature>
<feature type="transmembrane region" description="Helical" evidence="9">
    <location>
        <begin position="507"/>
        <end position="529"/>
    </location>
</feature>
<dbReference type="InterPro" id="IPR001734">
    <property type="entry name" value="Na/solute_symporter"/>
</dbReference>
<keyword evidence="5" id="KW-0406">Ion transport</keyword>
<organism evidence="11 12">
    <name type="scientific">Nitzschia inconspicua</name>
    <dbReference type="NCBI Taxonomy" id="303405"/>
    <lineage>
        <taxon>Eukaryota</taxon>
        <taxon>Sar</taxon>
        <taxon>Stramenopiles</taxon>
        <taxon>Ochrophyta</taxon>
        <taxon>Bacillariophyta</taxon>
        <taxon>Bacillariophyceae</taxon>
        <taxon>Bacillariophycidae</taxon>
        <taxon>Bacillariales</taxon>
        <taxon>Bacillariaceae</taxon>
        <taxon>Nitzschia</taxon>
    </lineage>
</organism>
<dbReference type="OrthoDB" id="6132759at2759"/>
<sequence>MGSSLSGSFVIWLLSTLLATINQVAGQTQCISDPTIAAAFEDTEGSCCMNDVCGLPCPTPVSPPAVGYGIVIGVGIAISFLVGFATLFLVHGEAENFFVAGRSLPLWIVSMTLGAQSIDSNAILGNADLSYKYHFYDGAVLPIGLGLSLILNGIFLARHINAERNVLTLPDVFAKRYGRVVEVLVSIAAIISFMMLLAGNLVGMGVILSYVWGFSVEAAIWTTFVIVWAYTVSGGLFSVAYTDVVQGIMGWSGCFVFAYYMIANQNPQAPPPSIGFPGYVYPDLQGDGGICDMYQGVACTNNATLCCYNAPLWCPSDENCTTDNGAYPIGDRPVFPNQLTDFLALSPFPNAIMWDWATIFVLGLGNLAALDFQARCMAAKTPSIATYGCLIGGAFTFFVGIPFAYMGSITRVYYGPDSIHASFSTDTCHPLLGLPTCALWEPDAQAFLHLLTHDVPAFLGGWCLLGIVTASMSTADGAILAMGTVFAHNIVRQLDVWRPDLISAENLLWATRLATIPLSLSSTLIAAYYTSDNPQGATGYLLIVAFDVMLATCVVPLFGCFYCKNPSPNAALLSILAGAITRTVLEFTLPKDGYLLLPYDVPEFQDVGPAASAKFPVFFDEPAENLWNPEEEVCDTRQFEDFTGVDSLSALLASFTVFVLVQFIEVQLGRPMFTLPGLQPYIKNIKTEEPDELGKSGGTKPEGQLEDDSGKNEVEMSQKEDSEEQE</sequence>
<evidence type="ECO:0000256" key="9">
    <source>
        <dbReference type="SAM" id="Phobius"/>
    </source>
</evidence>
<evidence type="ECO:0000256" key="1">
    <source>
        <dbReference type="ARBA" id="ARBA00004651"/>
    </source>
</evidence>
<proteinExistence type="inferred from homology"/>
<feature type="transmembrane region" description="Helical" evidence="9">
    <location>
        <begin position="384"/>
        <end position="405"/>
    </location>
</feature>
<dbReference type="Proteomes" id="UP000693970">
    <property type="component" value="Unassembled WGS sequence"/>
</dbReference>
<name>A0A9K3LNU1_9STRA</name>
<evidence type="ECO:0000313" key="12">
    <source>
        <dbReference type="Proteomes" id="UP000693970"/>
    </source>
</evidence>
<dbReference type="Pfam" id="PF00474">
    <property type="entry name" value="SSF"/>
    <property type="match status" value="1"/>
</dbReference>
<keyword evidence="2" id="KW-1003">Cell membrane</keyword>
<evidence type="ECO:0000256" key="7">
    <source>
        <dbReference type="RuleBase" id="RU362091"/>
    </source>
</evidence>
<keyword evidence="3" id="KW-0769">Symport</keyword>
<evidence type="ECO:0000256" key="6">
    <source>
        <dbReference type="ARBA" id="ARBA00023201"/>
    </source>
</evidence>
<keyword evidence="6" id="KW-0739">Sodium transport</keyword>
<dbReference type="GO" id="GO:0006814">
    <property type="term" value="P:sodium ion transport"/>
    <property type="evidence" value="ECO:0007669"/>
    <property type="project" value="UniProtKB-KW"/>
</dbReference>
<feature type="transmembrane region" description="Helical" evidence="9">
    <location>
        <begin position="541"/>
        <end position="563"/>
    </location>
</feature>
<keyword evidence="12" id="KW-1185">Reference proteome</keyword>
<feature type="transmembrane region" description="Helical" evidence="9">
    <location>
        <begin position="97"/>
        <end position="118"/>
    </location>
</feature>
<keyword evidence="9" id="KW-0472">Membrane</keyword>
<feature type="signal peptide" evidence="10">
    <location>
        <begin position="1"/>
        <end position="26"/>
    </location>
</feature>
<feature type="region of interest" description="Disordered" evidence="8">
    <location>
        <begin position="686"/>
        <end position="726"/>
    </location>
</feature>
<protein>
    <submittedName>
        <fullName evidence="11">Sodium:solute symporter</fullName>
    </submittedName>
</protein>
<feature type="chain" id="PRO_5039923720" evidence="10">
    <location>
        <begin position="27"/>
        <end position="726"/>
    </location>
</feature>
<dbReference type="PANTHER" id="PTHR48086">
    <property type="entry name" value="SODIUM/PROLINE SYMPORTER-RELATED"/>
    <property type="match status" value="1"/>
</dbReference>
<accession>A0A9K3LNU1</accession>
<dbReference type="GO" id="GO:0005886">
    <property type="term" value="C:plasma membrane"/>
    <property type="evidence" value="ECO:0007669"/>
    <property type="project" value="UniProtKB-SubCell"/>
</dbReference>
<dbReference type="PROSITE" id="PS50283">
    <property type="entry name" value="NA_SOLUT_SYMP_3"/>
    <property type="match status" value="1"/>
</dbReference>
<feature type="transmembrane region" description="Helical" evidence="9">
    <location>
        <begin position="183"/>
        <end position="212"/>
    </location>
</feature>
<keyword evidence="10" id="KW-0732">Signal</keyword>
<dbReference type="PANTHER" id="PTHR48086:SF3">
    <property type="entry name" value="SODIUM_PROLINE SYMPORTER"/>
    <property type="match status" value="1"/>
</dbReference>
<dbReference type="GO" id="GO:0015293">
    <property type="term" value="F:symporter activity"/>
    <property type="evidence" value="ECO:0007669"/>
    <property type="project" value="UniProtKB-KW"/>
</dbReference>
<comment type="subcellular location">
    <subcellularLocation>
        <location evidence="1">Cell membrane</location>
        <topology evidence="1">Multi-pass membrane protein</topology>
    </subcellularLocation>
</comment>
<dbReference type="EMBL" id="JAGRRH010000009">
    <property type="protein sequence ID" value="KAG7364191.1"/>
    <property type="molecule type" value="Genomic_DNA"/>
</dbReference>
<evidence type="ECO:0000256" key="5">
    <source>
        <dbReference type="ARBA" id="ARBA00023065"/>
    </source>
</evidence>
<feature type="transmembrane region" description="Helical" evidence="9">
    <location>
        <begin position="138"/>
        <end position="157"/>
    </location>
</feature>
<comment type="caution">
    <text evidence="11">The sequence shown here is derived from an EMBL/GenBank/DDBJ whole genome shotgun (WGS) entry which is preliminary data.</text>
</comment>
<feature type="compositionally biased region" description="Basic and acidic residues" evidence="8">
    <location>
        <begin position="708"/>
        <end position="720"/>
    </location>
</feature>
<reference evidence="11" key="1">
    <citation type="journal article" date="2021" name="Sci. Rep.">
        <title>Diploid genomic architecture of Nitzschia inconspicua, an elite biomass production diatom.</title>
        <authorList>
            <person name="Oliver A."/>
            <person name="Podell S."/>
            <person name="Pinowska A."/>
            <person name="Traller J.C."/>
            <person name="Smith S.R."/>
            <person name="McClure R."/>
            <person name="Beliaev A."/>
            <person name="Bohutskyi P."/>
            <person name="Hill E.A."/>
            <person name="Rabines A."/>
            <person name="Zheng H."/>
            <person name="Allen L.Z."/>
            <person name="Kuo A."/>
            <person name="Grigoriev I.V."/>
            <person name="Allen A.E."/>
            <person name="Hazlebeck D."/>
            <person name="Allen E.E."/>
        </authorList>
    </citation>
    <scope>NUCLEOTIDE SEQUENCE</scope>
    <source>
        <strain evidence="11">Hildebrandi</strain>
    </source>
</reference>
<evidence type="ECO:0000256" key="10">
    <source>
        <dbReference type="SAM" id="SignalP"/>
    </source>
</evidence>
<keyword evidence="9" id="KW-0812">Transmembrane</keyword>
<feature type="transmembrane region" description="Helical" evidence="9">
    <location>
        <begin position="647"/>
        <end position="664"/>
    </location>
</feature>
<keyword evidence="3" id="KW-0813">Transport</keyword>
<dbReference type="InterPro" id="IPR050277">
    <property type="entry name" value="Sodium:Solute_Symporter"/>
</dbReference>